<evidence type="ECO:0000313" key="1">
    <source>
        <dbReference type="EMBL" id="CAG8570573.1"/>
    </source>
</evidence>
<gene>
    <name evidence="1" type="ORF">RPERSI_LOCUS4737</name>
</gene>
<accession>A0ACA9M6P4</accession>
<proteinExistence type="predicted"/>
<protein>
    <submittedName>
        <fullName evidence="1">21423_t:CDS:1</fullName>
    </submittedName>
</protein>
<feature type="non-terminal residue" evidence="1">
    <location>
        <position position="1"/>
    </location>
</feature>
<name>A0ACA9M6P4_9GLOM</name>
<organism evidence="1 2">
    <name type="scientific">Racocetra persica</name>
    <dbReference type="NCBI Taxonomy" id="160502"/>
    <lineage>
        <taxon>Eukaryota</taxon>
        <taxon>Fungi</taxon>
        <taxon>Fungi incertae sedis</taxon>
        <taxon>Mucoromycota</taxon>
        <taxon>Glomeromycotina</taxon>
        <taxon>Glomeromycetes</taxon>
        <taxon>Diversisporales</taxon>
        <taxon>Gigasporaceae</taxon>
        <taxon>Racocetra</taxon>
    </lineage>
</organism>
<sequence>LAELWNVTEDDVPELLNTESYLRSVDKHFLKPLLDNNEGIFGGSYIDVKKDKIIIRTLNLTGRNIILSSPQIRPYRRLLKFKLARYSLAYLKTMLTKIIDEGRKYKPRGITTYIERELNKVIVWTDYKADEHNQAFLNAIQSYNATIRYYGNSTRLPRKRSPNLTDTKRIITRQIMNGDGIINNSTRGICTSGFWVIDLNGNDYVVTAGHCGPLTPGEIYFTLSRNSSEPKDEIGPMVHNDLHGTDFGLIQNLIASTMHSIRGDSGSPVFYSQKTPFMSLQGIHVMADYSEKWGNIALTIKTKDIFEKSEIPIFLGDHYI</sequence>
<dbReference type="EMBL" id="CAJVQC010006743">
    <property type="protein sequence ID" value="CAG8570573.1"/>
    <property type="molecule type" value="Genomic_DNA"/>
</dbReference>
<keyword evidence="2" id="KW-1185">Reference proteome</keyword>
<comment type="caution">
    <text evidence="1">The sequence shown here is derived from an EMBL/GenBank/DDBJ whole genome shotgun (WGS) entry which is preliminary data.</text>
</comment>
<evidence type="ECO:0000313" key="2">
    <source>
        <dbReference type="Proteomes" id="UP000789920"/>
    </source>
</evidence>
<dbReference type="Proteomes" id="UP000789920">
    <property type="component" value="Unassembled WGS sequence"/>
</dbReference>
<reference evidence="1" key="1">
    <citation type="submission" date="2021-06" db="EMBL/GenBank/DDBJ databases">
        <authorList>
            <person name="Kallberg Y."/>
            <person name="Tangrot J."/>
            <person name="Rosling A."/>
        </authorList>
    </citation>
    <scope>NUCLEOTIDE SEQUENCE</scope>
    <source>
        <strain evidence="1">MA461A</strain>
    </source>
</reference>